<dbReference type="RefSeq" id="WP_280656489.1">
    <property type="nucleotide sequence ID" value="NZ_JANQDL010000114.1"/>
</dbReference>
<dbReference type="SUPFAM" id="SSF52540">
    <property type="entry name" value="P-loop containing nucleoside triphosphate hydrolases"/>
    <property type="match status" value="1"/>
</dbReference>
<dbReference type="Proteomes" id="UP001159370">
    <property type="component" value="Unassembled WGS sequence"/>
</dbReference>
<protein>
    <submittedName>
        <fullName evidence="1">Dynamin family protein</fullName>
    </submittedName>
</protein>
<dbReference type="EMBL" id="JANQDL010000114">
    <property type="protein sequence ID" value="MDH6065536.1"/>
    <property type="molecule type" value="Genomic_DNA"/>
</dbReference>
<dbReference type="InterPro" id="IPR027417">
    <property type="entry name" value="P-loop_NTPase"/>
</dbReference>
<evidence type="ECO:0000313" key="1">
    <source>
        <dbReference type="EMBL" id="MDH6065536.1"/>
    </source>
</evidence>
<name>A0AA43H1J9_9CYAN</name>
<accession>A0AA43H1J9</accession>
<sequence>MELEQLDRFKKYGEFILEKLDSVPQYPSKQEDWIPTSLDDCLVRIREAAEKTVELATSPVKIGVMGEFSSGKTLLLGSLIGYADALPISENPTTGNVTAIHIVPQPGFVTTQANNFTVEYLSHQGVNDCLQFMLQEANRQSKAAGLPSIPPSTLNTGKDIKDIINWCEDTWNNTKNLELRYLLRELVLFIRAYQAYGEAMCGGSYQIDGVTAREGLQLAEQPMAIQTLRFEDLPPSHIRLPSPPQRLPTKLLQNTFPLIRRVDIQVKISREIWDFTGASEFILLDFPGLGASNSGARDTFLSLRELAEVQTILILLNGKTPGSDRANKIFTMMQQQRPGQDLKDLILVGVGRFDQLPLDSEGCERELDQLIATIPPLDEDEVFRKLKVLQTTIDAASAFTTQPERIVLLSPLLGLAELAKRSSSFKAGSPEFLANLDYPDYLERSRRLQQKWQLLSTRLLESDPRSHLGRQLSYFAQDGGIAKLRELIQNHVISHGLTQLYQDTGRSVDNLLQHQQHLKNIISEIHDQGIPTAEPQNLIELRAAIENLDKTYRNFQKSLGKEPLKDRRGYVVSDVVKDELTFKILNWNEWTLLFNKANNGNITIAEFKGAAGKLFDRGNRVNSTLPTKSEDFYPAFAKTVKELENFARDRIHQAVSDLLSQLCHHIAPERDYLQANLHPAMEQEIETKFGVEEADIFYKLLLGCDPNKWKEAIILEINSKEQSISPENMFPLARKDEKHNIGQIFDWSPEKSQDLPKTGNHQLFVLRLRDEITACTSLHLVQYVSEINQQVNAELEGILDQIIPTLQNLSKKEALLRHLAAGDSSAKVPIPTWLQILSNVATTSYAEGNFTA</sequence>
<dbReference type="AlphaFoldDB" id="A0AA43H1J9"/>
<reference evidence="1 2" key="1">
    <citation type="journal article" date="2023" name="J. Phycol.">
        <title>Chrysosporum ovalisporum is synonymous with the true-branching cyanobacterium Umezakia natans (Nostocales/Aphanizomenonaceae).</title>
        <authorList>
            <person name="McGregor G.B."/>
            <person name="Sendall B.C."/>
            <person name="Niiyama Y."/>
            <person name="Tuji A."/>
            <person name="Willis A."/>
        </authorList>
    </citation>
    <scope>NUCLEOTIDE SEQUENCE [LARGE SCALE GENOMIC DNA]</scope>
    <source>
        <strain evidence="1 2">FSS-62</strain>
    </source>
</reference>
<gene>
    <name evidence="1" type="ORF">NWP23_17635</name>
</gene>
<proteinExistence type="predicted"/>
<evidence type="ECO:0000313" key="2">
    <source>
        <dbReference type="Proteomes" id="UP001159370"/>
    </source>
</evidence>
<organism evidence="1 2">
    <name type="scientific">Umezakia ovalisporum FSS-62</name>
    <dbReference type="NCBI Taxonomy" id="2971776"/>
    <lineage>
        <taxon>Bacteria</taxon>
        <taxon>Bacillati</taxon>
        <taxon>Cyanobacteriota</taxon>
        <taxon>Cyanophyceae</taxon>
        <taxon>Nostocales</taxon>
        <taxon>Nodulariaceae</taxon>
        <taxon>Umezakia</taxon>
    </lineage>
</organism>
<comment type="caution">
    <text evidence="1">The sequence shown here is derived from an EMBL/GenBank/DDBJ whole genome shotgun (WGS) entry which is preliminary data.</text>
</comment>
<dbReference type="Gene3D" id="3.40.50.300">
    <property type="entry name" value="P-loop containing nucleotide triphosphate hydrolases"/>
    <property type="match status" value="1"/>
</dbReference>